<dbReference type="EMBL" id="SOAY01000012">
    <property type="protein sequence ID" value="TDT43883.1"/>
    <property type="molecule type" value="Genomic_DNA"/>
</dbReference>
<dbReference type="InterPro" id="IPR011256">
    <property type="entry name" value="Reg_factor_effector_dom_sf"/>
</dbReference>
<dbReference type="OrthoDB" id="1421367at2"/>
<comment type="caution">
    <text evidence="2">The sequence shown here is derived from an EMBL/GenBank/DDBJ whole genome shotgun (WGS) entry which is preliminary data.</text>
</comment>
<name>A0A4R7K1U2_9FLAO</name>
<evidence type="ECO:0000313" key="2">
    <source>
        <dbReference type="EMBL" id="TDT43883.1"/>
    </source>
</evidence>
<dbReference type="Proteomes" id="UP000294749">
    <property type="component" value="Unassembled WGS sequence"/>
</dbReference>
<dbReference type="AlphaFoldDB" id="A0A4R7K1U2"/>
<keyword evidence="3" id="KW-1185">Reference proteome</keyword>
<evidence type="ECO:0000256" key="1">
    <source>
        <dbReference type="SAM" id="Phobius"/>
    </source>
</evidence>
<sequence>MKKALSITIAIICIGLLWYFFIKPQDYQIRVVAKTFPGTINQSLKAWNTSLNNASIKQLEDIKHLKQTIVSGDSTHTYTWNISPINDSTSQLKVDVTDKDNSFKNRLSIPFTDTDFEKGSRKLVTDFMSYLNKHRKEFKVTILNEEELPSTYCACVQHNTIQTKKATAMKDSYPFLNSVLVGNGLQLNGVPFIEITDWNMHKDSVAFNFCYPIIKTDSLPDIKDIIYKEFEGSKSLKAIYNGNYITSDRAWYALLDYAEKNNIKVEANPIEFFYNNPNMGGDALYWKTEVFMPIAE</sequence>
<keyword evidence="1" id="KW-1133">Transmembrane helix</keyword>
<dbReference type="RefSeq" id="WP_133688256.1">
    <property type="nucleotide sequence ID" value="NZ_SOAY01000012.1"/>
</dbReference>
<gene>
    <name evidence="2" type="ORF">CLV90_3008</name>
</gene>
<evidence type="ECO:0000313" key="3">
    <source>
        <dbReference type="Proteomes" id="UP000294749"/>
    </source>
</evidence>
<protein>
    <submittedName>
        <fullName evidence="2">Effector-binding domain-containing protein</fullName>
    </submittedName>
</protein>
<organism evidence="2 3">
    <name type="scientific">Maribacter spongiicola</name>
    <dbReference type="NCBI Taxonomy" id="1206753"/>
    <lineage>
        <taxon>Bacteria</taxon>
        <taxon>Pseudomonadati</taxon>
        <taxon>Bacteroidota</taxon>
        <taxon>Flavobacteriia</taxon>
        <taxon>Flavobacteriales</taxon>
        <taxon>Flavobacteriaceae</taxon>
        <taxon>Maribacter</taxon>
    </lineage>
</organism>
<dbReference type="Gene3D" id="3.20.80.10">
    <property type="entry name" value="Regulatory factor, effector binding domain"/>
    <property type="match status" value="1"/>
</dbReference>
<keyword evidence="1" id="KW-0472">Membrane</keyword>
<keyword evidence="1" id="KW-0812">Transmembrane</keyword>
<feature type="transmembrane region" description="Helical" evidence="1">
    <location>
        <begin position="5"/>
        <end position="22"/>
    </location>
</feature>
<accession>A0A4R7K1U2</accession>
<reference evidence="2 3" key="1">
    <citation type="submission" date="2019-03" db="EMBL/GenBank/DDBJ databases">
        <title>Genomic Encyclopedia of Archaeal and Bacterial Type Strains, Phase II (KMG-II): from individual species to whole genera.</title>
        <authorList>
            <person name="Goeker M."/>
        </authorList>
    </citation>
    <scope>NUCLEOTIDE SEQUENCE [LARGE SCALE GENOMIC DNA]</scope>
    <source>
        <strain evidence="2 3">DSM 25233</strain>
    </source>
</reference>
<proteinExistence type="predicted"/>